<reference evidence="3" key="3">
    <citation type="journal article" date="2023" name="Int. J. Syst. Evol. Microbiol.">
        <title>Sellimonas catena sp. nov., isolated from human faeces.</title>
        <authorList>
            <person name="Hisatomi A."/>
            <person name="Ohkuma M."/>
            <person name="Sakamoto M."/>
        </authorList>
    </citation>
    <scope>NUCLEOTIDE SEQUENCE</scope>
    <source>
        <strain evidence="3">18CBH55</strain>
    </source>
</reference>
<accession>A0A9W6C7N9</accession>
<gene>
    <name evidence="3" type="ORF">Selli2_02890</name>
</gene>
<evidence type="ECO:0000313" key="4">
    <source>
        <dbReference type="Proteomes" id="UP001145094"/>
    </source>
</evidence>
<dbReference type="InterPro" id="IPR010982">
    <property type="entry name" value="Lambda_DNA-bd_dom_sf"/>
</dbReference>
<evidence type="ECO:0000259" key="2">
    <source>
        <dbReference type="PROSITE" id="PS50943"/>
    </source>
</evidence>
<dbReference type="AlphaFoldDB" id="A0A9W6C7N9"/>
<dbReference type="EMBL" id="BSCH01000002">
    <property type="protein sequence ID" value="GLG88863.1"/>
    <property type="molecule type" value="Genomic_DNA"/>
</dbReference>
<dbReference type="Pfam" id="PF01381">
    <property type="entry name" value="HTH_3"/>
    <property type="match status" value="1"/>
</dbReference>
<dbReference type="GO" id="GO:0003677">
    <property type="term" value="F:DNA binding"/>
    <property type="evidence" value="ECO:0007669"/>
    <property type="project" value="UniProtKB-KW"/>
</dbReference>
<feature type="domain" description="HTH cro/C1-type" evidence="2">
    <location>
        <begin position="10"/>
        <end position="64"/>
    </location>
</feature>
<sequence length="102" mass="11306">MTNQELGKRLKAARQEKNVTQEEMAKACGVSKNHLSVIERGLNTCSSHMLITYAETLHISLDALTGIDETTKGILPELGDTLRQLSPQDQKKVLDVIKIIFS</sequence>
<reference evidence="3" key="1">
    <citation type="submission" date="2022-11" db="EMBL/GenBank/DDBJ databases">
        <title>Draft genome sequence of Sellimonas catena strain 18CBH55.</title>
        <authorList>
            <person name="Atsushi H."/>
            <person name="Moriya O."/>
            <person name="Mitsuo S."/>
        </authorList>
    </citation>
    <scope>NUCLEOTIDE SEQUENCE</scope>
    <source>
        <strain evidence="3">18CBH55</strain>
    </source>
</reference>
<dbReference type="PANTHER" id="PTHR46558:SF11">
    <property type="entry name" value="HTH-TYPE TRANSCRIPTIONAL REGULATOR XRE"/>
    <property type="match status" value="1"/>
</dbReference>
<dbReference type="PANTHER" id="PTHR46558">
    <property type="entry name" value="TRACRIPTIONAL REGULATORY PROTEIN-RELATED-RELATED"/>
    <property type="match status" value="1"/>
</dbReference>
<dbReference type="CDD" id="cd00093">
    <property type="entry name" value="HTH_XRE"/>
    <property type="match status" value="1"/>
</dbReference>
<organism evidence="3 4">
    <name type="scientific">Sellimonas catena</name>
    <dbReference type="NCBI Taxonomy" id="2994035"/>
    <lineage>
        <taxon>Bacteria</taxon>
        <taxon>Bacillati</taxon>
        <taxon>Bacillota</taxon>
        <taxon>Clostridia</taxon>
        <taxon>Lachnospirales</taxon>
        <taxon>Lachnospiraceae</taxon>
        <taxon>Sellimonas</taxon>
    </lineage>
</organism>
<dbReference type="SUPFAM" id="SSF47413">
    <property type="entry name" value="lambda repressor-like DNA-binding domains"/>
    <property type="match status" value="1"/>
</dbReference>
<evidence type="ECO:0000256" key="1">
    <source>
        <dbReference type="ARBA" id="ARBA00023125"/>
    </source>
</evidence>
<reference evidence="3" key="2">
    <citation type="submission" date="2022-11" db="EMBL/GenBank/DDBJ databases">
        <title>Draft genome sequence of Sellimonas catena strain 18CBH55.</title>
        <authorList>
            <person name="Hisatomi A."/>
            <person name="Ohkuma M."/>
            <person name="Sakamoto M."/>
        </authorList>
    </citation>
    <scope>NUCLEOTIDE SEQUENCE</scope>
    <source>
        <strain evidence="3">18CBH55</strain>
    </source>
</reference>
<evidence type="ECO:0000313" key="3">
    <source>
        <dbReference type="EMBL" id="GLG88863.1"/>
    </source>
</evidence>
<name>A0A9W6C7N9_9FIRM</name>
<dbReference type="RefSeq" id="WP_281844298.1">
    <property type="nucleotide sequence ID" value="NZ_BSCH01000002.1"/>
</dbReference>
<dbReference type="PROSITE" id="PS50943">
    <property type="entry name" value="HTH_CROC1"/>
    <property type="match status" value="1"/>
</dbReference>
<proteinExistence type="predicted"/>
<dbReference type="InterPro" id="IPR001387">
    <property type="entry name" value="Cro/C1-type_HTH"/>
</dbReference>
<keyword evidence="1" id="KW-0238">DNA-binding</keyword>
<dbReference type="Gene3D" id="1.10.260.40">
    <property type="entry name" value="lambda repressor-like DNA-binding domains"/>
    <property type="match status" value="1"/>
</dbReference>
<dbReference type="Proteomes" id="UP001145094">
    <property type="component" value="Unassembled WGS sequence"/>
</dbReference>
<comment type="caution">
    <text evidence="3">The sequence shown here is derived from an EMBL/GenBank/DDBJ whole genome shotgun (WGS) entry which is preliminary data.</text>
</comment>
<dbReference type="SMART" id="SM00530">
    <property type="entry name" value="HTH_XRE"/>
    <property type="match status" value="1"/>
</dbReference>
<protein>
    <recommendedName>
        <fullName evidence="2">HTH cro/C1-type domain-containing protein</fullName>
    </recommendedName>
</protein>